<evidence type="ECO:0000256" key="4">
    <source>
        <dbReference type="ARBA" id="ARBA00023136"/>
    </source>
</evidence>
<dbReference type="InterPro" id="IPR007016">
    <property type="entry name" value="O-antigen_ligase-rel_domated"/>
</dbReference>
<dbReference type="EMBL" id="AP014936">
    <property type="protein sequence ID" value="BAU47007.1"/>
    <property type="molecule type" value="Genomic_DNA"/>
</dbReference>
<evidence type="ECO:0000256" key="5">
    <source>
        <dbReference type="SAM" id="Phobius"/>
    </source>
</evidence>
<name>A0A1B4VCX2_9GAMM</name>
<keyword evidence="8" id="KW-1185">Reference proteome</keyword>
<proteinExistence type="predicted"/>
<dbReference type="InterPro" id="IPR051533">
    <property type="entry name" value="WaaL-like"/>
</dbReference>
<gene>
    <name evidence="7" type="ORF">SVA_0425</name>
</gene>
<comment type="subcellular location">
    <subcellularLocation>
        <location evidence="1">Membrane</location>
        <topology evidence="1">Multi-pass membrane protein</topology>
    </subcellularLocation>
</comment>
<dbReference type="GO" id="GO:0016020">
    <property type="term" value="C:membrane"/>
    <property type="evidence" value="ECO:0007669"/>
    <property type="project" value="UniProtKB-SubCell"/>
</dbReference>
<evidence type="ECO:0000256" key="1">
    <source>
        <dbReference type="ARBA" id="ARBA00004141"/>
    </source>
</evidence>
<evidence type="ECO:0000256" key="2">
    <source>
        <dbReference type="ARBA" id="ARBA00022692"/>
    </source>
</evidence>
<dbReference type="PANTHER" id="PTHR37422:SF23">
    <property type="entry name" value="TEICHURONIC ACID BIOSYNTHESIS PROTEIN TUAE"/>
    <property type="match status" value="1"/>
</dbReference>
<feature type="transmembrane region" description="Helical" evidence="5">
    <location>
        <begin position="70"/>
        <end position="88"/>
    </location>
</feature>
<feature type="transmembrane region" description="Helical" evidence="5">
    <location>
        <begin position="297"/>
        <end position="323"/>
    </location>
</feature>
<dbReference type="AlphaFoldDB" id="A0A1B4VCX2"/>
<sequence length="634" mass="69020">MGALGLAVFFHGPQIVLLAGAQMLIVLWLALSLLRRQEGLRAPADAITVTLTCFLAWLALSLSWSPVPALSMMTFWWVGALGLSYWACTVSPERERVWQWASGFAFLGAVALCGMALVQLIVYKQPPRASFINIHSFAAMLVLIALPATARWLAELRTGRRLPVAALGAGLFLLFFTIATTQGRGTTVSLFLGMGVLAVLTYRQVARTHLAGVAGLAIGAYLCADLLTRGAVGTRISTLADPAIAALPRMLIWKGSFQMALDHWWLGTGLGTYYLIWPRYRDPTDASLGFFAHNDYLHLWIEGGLAAPLVLLALYVAVLVGLIRFRKRAPDPLPSIESAGLFGGLLAIAAHSMLDFNLYVLPISILAGLVLARYRALIGMNPHAVHGAVSSGLFRRPAVFRLAVGVAALLSLAYLAALGTSDYFYGRGLALARSGDFAAAGESYAWAGRLNGRDDRVMLAHADLYRHVVARTPADAPERPVLYRAALSLLDEAQSANPLRATVHALRARLYHENPSLTGPSWRTAAMQEYQRALALDPRLFKTRHAYARLLLDAGDRSAGRRVLEDGIRHWYVPNPALVPLYETTARLRREAGDAKGAVEMEDRVRDLSARLARLAPVRPAAPDREPRMAATMP</sequence>
<feature type="transmembrane region" description="Helical" evidence="5">
    <location>
        <begin position="185"/>
        <end position="202"/>
    </location>
</feature>
<protein>
    <submittedName>
        <fullName evidence="7">O-antigen polymerase</fullName>
    </submittedName>
</protein>
<dbReference type="Gene3D" id="1.25.40.10">
    <property type="entry name" value="Tetratricopeptide repeat domain"/>
    <property type="match status" value="1"/>
</dbReference>
<dbReference type="InterPro" id="IPR011990">
    <property type="entry name" value="TPR-like_helical_dom_sf"/>
</dbReference>
<evidence type="ECO:0000313" key="7">
    <source>
        <dbReference type="EMBL" id="BAU47007.1"/>
    </source>
</evidence>
<accession>A0A1B4VCX2</accession>
<dbReference type="Proteomes" id="UP000218899">
    <property type="component" value="Chromosome"/>
</dbReference>
<keyword evidence="4 5" id="KW-0472">Membrane</keyword>
<evidence type="ECO:0000259" key="6">
    <source>
        <dbReference type="Pfam" id="PF04932"/>
    </source>
</evidence>
<feature type="transmembrane region" description="Helical" evidence="5">
    <location>
        <begin position="398"/>
        <end position="417"/>
    </location>
</feature>
<feature type="transmembrane region" description="Helical" evidence="5">
    <location>
        <begin position="162"/>
        <end position="179"/>
    </location>
</feature>
<dbReference type="SUPFAM" id="SSF48452">
    <property type="entry name" value="TPR-like"/>
    <property type="match status" value="1"/>
</dbReference>
<feature type="transmembrane region" description="Helical" evidence="5">
    <location>
        <begin position="15"/>
        <end position="34"/>
    </location>
</feature>
<dbReference type="PANTHER" id="PTHR37422">
    <property type="entry name" value="TEICHURONIC ACID BIOSYNTHESIS PROTEIN TUAE"/>
    <property type="match status" value="1"/>
</dbReference>
<keyword evidence="3 5" id="KW-1133">Transmembrane helix</keyword>
<organism evidence="7 8">
    <name type="scientific">Sulfurifustis variabilis</name>
    <dbReference type="NCBI Taxonomy" id="1675686"/>
    <lineage>
        <taxon>Bacteria</taxon>
        <taxon>Pseudomonadati</taxon>
        <taxon>Pseudomonadota</taxon>
        <taxon>Gammaproteobacteria</taxon>
        <taxon>Acidiferrobacterales</taxon>
        <taxon>Acidiferrobacteraceae</taxon>
        <taxon>Sulfurifustis</taxon>
    </lineage>
</organism>
<feature type="transmembrane region" description="Helical" evidence="5">
    <location>
        <begin position="46"/>
        <end position="64"/>
    </location>
</feature>
<reference evidence="7 8" key="1">
    <citation type="submission" date="2015-08" db="EMBL/GenBank/DDBJ databases">
        <title>Complete genome sequence of Sulfurifustis variabilis.</title>
        <authorList>
            <person name="Miura A."/>
            <person name="Kojima H."/>
            <person name="Fukui M."/>
        </authorList>
    </citation>
    <scope>NUCLEOTIDE SEQUENCE [LARGE SCALE GENOMIC DNA]</scope>
    <source>
        <strain evidence="8">skN76</strain>
    </source>
</reference>
<feature type="transmembrane region" description="Helical" evidence="5">
    <location>
        <begin position="100"/>
        <end position="123"/>
    </location>
</feature>
<feature type="transmembrane region" description="Helical" evidence="5">
    <location>
        <begin position="129"/>
        <end position="150"/>
    </location>
</feature>
<dbReference type="RefSeq" id="WP_169923931.1">
    <property type="nucleotide sequence ID" value="NZ_AP014936.1"/>
</dbReference>
<feature type="domain" description="O-antigen ligase-related" evidence="6">
    <location>
        <begin position="170"/>
        <end position="309"/>
    </location>
</feature>
<dbReference type="Pfam" id="PF04932">
    <property type="entry name" value="Wzy_C"/>
    <property type="match status" value="1"/>
</dbReference>
<evidence type="ECO:0000313" key="8">
    <source>
        <dbReference type="Proteomes" id="UP000218899"/>
    </source>
</evidence>
<feature type="transmembrane region" description="Helical" evidence="5">
    <location>
        <begin position="359"/>
        <end position="377"/>
    </location>
</feature>
<evidence type="ECO:0000256" key="3">
    <source>
        <dbReference type="ARBA" id="ARBA00022989"/>
    </source>
</evidence>
<keyword evidence="2 5" id="KW-0812">Transmembrane</keyword>
<dbReference type="KEGG" id="sva:SVA_0425"/>
<feature type="transmembrane region" description="Helical" evidence="5">
    <location>
        <begin position="335"/>
        <end position="353"/>
    </location>
</feature>